<evidence type="ECO:0000259" key="1">
    <source>
        <dbReference type="Pfam" id="PF00850"/>
    </source>
</evidence>
<dbReference type="KEGG" id="meme:HYG87_05110"/>
<dbReference type="OrthoDB" id="147549at2157"/>
<name>A0A8T8KC13_9EURY</name>
<dbReference type="Gene3D" id="3.40.800.20">
    <property type="entry name" value="Histone deacetylase domain"/>
    <property type="match status" value="1"/>
</dbReference>
<dbReference type="PANTHER" id="PTHR10625">
    <property type="entry name" value="HISTONE DEACETYLASE HDAC1-RELATED"/>
    <property type="match status" value="1"/>
</dbReference>
<dbReference type="CDD" id="cd09992">
    <property type="entry name" value="HDAC_classII"/>
    <property type="match status" value="1"/>
</dbReference>
<dbReference type="InterPro" id="IPR023696">
    <property type="entry name" value="Ureohydrolase_dom_sf"/>
</dbReference>
<dbReference type="InterPro" id="IPR000286">
    <property type="entry name" value="HDACs"/>
</dbReference>
<dbReference type="AlphaFoldDB" id="A0A8T8KC13"/>
<dbReference type="GO" id="GO:0004407">
    <property type="term" value="F:histone deacetylase activity"/>
    <property type="evidence" value="ECO:0007669"/>
    <property type="project" value="TreeGrafter"/>
</dbReference>
<dbReference type="Pfam" id="PF00850">
    <property type="entry name" value="Hist_deacetyl"/>
    <property type="match status" value="1"/>
</dbReference>
<dbReference type="GO" id="GO:0040029">
    <property type="term" value="P:epigenetic regulation of gene expression"/>
    <property type="evidence" value="ECO:0007669"/>
    <property type="project" value="TreeGrafter"/>
</dbReference>
<gene>
    <name evidence="2" type="ORF">HYG87_05110</name>
</gene>
<dbReference type="InterPro" id="IPR037138">
    <property type="entry name" value="His_deacetylse_dom_sf"/>
</dbReference>
<dbReference type="PRINTS" id="PR01270">
    <property type="entry name" value="HDASUPER"/>
</dbReference>
<protein>
    <submittedName>
        <fullName evidence="2">Histone deacetylase</fullName>
    </submittedName>
</protein>
<accession>A0A8T8KC13</accession>
<dbReference type="InterPro" id="IPR023801">
    <property type="entry name" value="His_deacetylse_dom"/>
</dbReference>
<evidence type="ECO:0000313" key="2">
    <source>
        <dbReference type="EMBL" id="QUH24300.1"/>
    </source>
</evidence>
<keyword evidence="3" id="KW-1185">Reference proteome</keyword>
<dbReference type="EMBL" id="CP058560">
    <property type="protein sequence ID" value="QUH24300.1"/>
    <property type="molecule type" value="Genomic_DNA"/>
</dbReference>
<dbReference type="Proteomes" id="UP000681041">
    <property type="component" value="Chromosome"/>
</dbReference>
<dbReference type="PANTHER" id="PTHR10625:SF10">
    <property type="entry name" value="HISTONE DEACETYLASE HDAC1"/>
    <property type="match status" value="1"/>
</dbReference>
<proteinExistence type="predicted"/>
<dbReference type="SUPFAM" id="SSF52768">
    <property type="entry name" value="Arginase/deacetylase"/>
    <property type="match status" value="1"/>
</dbReference>
<organism evidence="2 3">
    <name type="scientific">Methanobacterium alkalithermotolerans</name>
    <dbReference type="NCBI Taxonomy" id="2731220"/>
    <lineage>
        <taxon>Archaea</taxon>
        <taxon>Methanobacteriati</taxon>
        <taxon>Methanobacteriota</taxon>
        <taxon>Methanomada group</taxon>
        <taxon>Methanobacteria</taxon>
        <taxon>Methanobacteriales</taxon>
        <taxon>Methanobacteriaceae</taxon>
        <taxon>Methanobacterium</taxon>
    </lineage>
</organism>
<reference evidence="2" key="1">
    <citation type="submission" date="2020-07" db="EMBL/GenBank/DDBJ databases">
        <title>Methanobacterium. sp. MethCan genome.</title>
        <authorList>
            <person name="Postec A."/>
            <person name="Quemeneur M."/>
        </authorList>
    </citation>
    <scope>NUCLEOTIDE SEQUENCE</scope>
    <source>
        <strain evidence="2">MethCAN</strain>
    </source>
</reference>
<feature type="domain" description="Histone deacetylase" evidence="1">
    <location>
        <begin position="3"/>
        <end position="274"/>
    </location>
</feature>
<evidence type="ECO:0000313" key="3">
    <source>
        <dbReference type="Proteomes" id="UP000681041"/>
    </source>
</evidence>
<sequence>MQKLHDKNILSRLTVSPPEKASKEDLLRVHSPGHVNFIQEFCRKGGGYLDNDTYASSQSYQVALLAAGGAIMAAKKVIQGEKWAYSLSRPPGHHAIRERAMGFCLFNNAAVAVEKIRAEDDKKRFLIFDFDVHYGNGDADIFYDDPEVMYVSIHQDPYTLFPGKGFVEEIGSGPGMGFNLNIPMIPGSNNADYIWILDKILPVVINGFKADLLLVEAGFDAHRDDPLSQINIDEDFYSWVGGYLMGLQGSMAVLLEGGYNLSALAQSNTVFINSLLDHKLLPLGEYKTQKEIETQYLNKDKVSINTLETFKEIKDTFSPFWGL</sequence>